<evidence type="ECO:0000313" key="2">
    <source>
        <dbReference type="Proteomes" id="UP000607559"/>
    </source>
</evidence>
<accession>A0A8J2UHB2</accession>
<comment type="caution">
    <text evidence="1">The sequence shown here is derived from an EMBL/GenBank/DDBJ whole genome shotgun (WGS) entry which is preliminary data.</text>
</comment>
<organism evidence="1 2">
    <name type="scientific">Puia dinghuensis</name>
    <dbReference type="NCBI Taxonomy" id="1792502"/>
    <lineage>
        <taxon>Bacteria</taxon>
        <taxon>Pseudomonadati</taxon>
        <taxon>Bacteroidota</taxon>
        <taxon>Chitinophagia</taxon>
        <taxon>Chitinophagales</taxon>
        <taxon>Chitinophagaceae</taxon>
        <taxon>Puia</taxon>
    </lineage>
</organism>
<protein>
    <submittedName>
        <fullName evidence="1">Uncharacterized protein</fullName>
    </submittedName>
</protein>
<dbReference type="RefSeq" id="WP_188936402.1">
    <property type="nucleotide sequence ID" value="NZ_BMJC01000005.1"/>
</dbReference>
<name>A0A8J2UHB2_9BACT</name>
<dbReference type="EMBL" id="BMJC01000005">
    <property type="protein sequence ID" value="GGB17667.1"/>
    <property type="molecule type" value="Genomic_DNA"/>
</dbReference>
<sequence>MEPFHLDNDIRLCCVSAKSFPDGVMAAFQQLMNIFPDQQGKRRLFGISWPDGHGGMVYKAAVNETYTGEAEALGLETYLLKKGEYLSLLVHNFMSDIPSIGKAFGQLVEAPGVHPYTVGVEEYINTADVRCMVPMFAETAPSNN</sequence>
<gene>
    <name evidence="1" type="ORF">GCM10011511_46840</name>
</gene>
<dbReference type="AlphaFoldDB" id="A0A8J2UHB2"/>
<proteinExistence type="predicted"/>
<reference evidence="1" key="1">
    <citation type="journal article" date="2014" name="Int. J. Syst. Evol. Microbiol.">
        <title>Complete genome sequence of Corynebacterium casei LMG S-19264T (=DSM 44701T), isolated from a smear-ripened cheese.</title>
        <authorList>
            <consortium name="US DOE Joint Genome Institute (JGI-PGF)"/>
            <person name="Walter F."/>
            <person name="Albersmeier A."/>
            <person name="Kalinowski J."/>
            <person name="Ruckert C."/>
        </authorList>
    </citation>
    <scope>NUCLEOTIDE SEQUENCE</scope>
    <source>
        <strain evidence="1">CGMCC 1.15448</strain>
    </source>
</reference>
<dbReference type="Proteomes" id="UP000607559">
    <property type="component" value="Unassembled WGS sequence"/>
</dbReference>
<reference evidence="1" key="2">
    <citation type="submission" date="2020-09" db="EMBL/GenBank/DDBJ databases">
        <authorList>
            <person name="Sun Q."/>
            <person name="Zhou Y."/>
        </authorList>
    </citation>
    <scope>NUCLEOTIDE SEQUENCE</scope>
    <source>
        <strain evidence="1">CGMCC 1.15448</strain>
    </source>
</reference>
<keyword evidence="2" id="KW-1185">Reference proteome</keyword>
<evidence type="ECO:0000313" key="1">
    <source>
        <dbReference type="EMBL" id="GGB17667.1"/>
    </source>
</evidence>